<feature type="domain" description="NADH:quinone oxidoreductase/Mrp antiporter transmembrane" evidence="10">
    <location>
        <begin position="132"/>
        <end position="432"/>
    </location>
</feature>
<dbReference type="InterPro" id="IPR000260">
    <property type="entry name" value="NADH4_N"/>
</dbReference>
<evidence type="ECO:0000256" key="9">
    <source>
        <dbReference type="SAM" id="Phobius"/>
    </source>
</evidence>
<feature type="transmembrane region" description="Helical" evidence="9">
    <location>
        <begin position="224"/>
        <end position="246"/>
    </location>
</feature>
<keyword evidence="5 9" id="KW-1133">Transmembrane helix</keyword>
<evidence type="ECO:0000256" key="6">
    <source>
        <dbReference type="ARBA" id="ARBA00023027"/>
    </source>
</evidence>
<feature type="transmembrane region" description="Helical" evidence="9">
    <location>
        <begin position="136"/>
        <end position="156"/>
    </location>
</feature>
<proteinExistence type="inferred from homology"/>
<feature type="transmembrane region" description="Helical" evidence="9">
    <location>
        <begin position="317"/>
        <end position="336"/>
    </location>
</feature>
<reference evidence="12 13" key="1">
    <citation type="submission" date="2021-03" db="EMBL/GenBank/DDBJ databases">
        <title>Genomic Encyclopedia of Type Strains, Phase IV (KMG-IV): sequencing the most valuable type-strain genomes for metagenomic binning, comparative biology and taxonomic classification.</title>
        <authorList>
            <person name="Goeker M."/>
        </authorList>
    </citation>
    <scope>NUCLEOTIDE SEQUENCE [LARGE SCALE GENOMIC DNA]</scope>
    <source>
        <strain evidence="12 13">DSM 24738</strain>
    </source>
</reference>
<keyword evidence="13" id="KW-1185">Reference proteome</keyword>
<organism evidence="12 13">
    <name type="scientific">Ammoniphilus resinae</name>
    <dbReference type="NCBI Taxonomy" id="861532"/>
    <lineage>
        <taxon>Bacteria</taxon>
        <taxon>Bacillati</taxon>
        <taxon>Bacillota</taxon>
        <taxon>Bacilli</taxon>
        <taxon>Bacillales</taxon>
        <taxon>Paenibacillaceae</taxon>
        <taxon>Aneurinibacillus group</taxon>
        <taxon>Ammoniphilus</taxon>
    </lineage>
</organism>
<gene>
    <name evidence="12" type="ORF">J2Z37_004810</name>
</gene>
<evidence type="ECO:0000256" key="4">
    <source>
        <dbReference type="ARBA" id="ARBA00022967"/>
    </source>
</evidence>
<dbReference type="InterPro" id="IPR003918">
    <property type="entry name" value="NADH_UbQ_OxRdtase"/>
</dbReference>
<keyword evidence="7 9" id="KW-0472">Membrane</keyword>
<dbReference type="InterPro" id="IPR010227">
    <property type="entry name" value="NADH_Q_OxRdtase_chainM/4"/>
</dbReference>
<evidence type="ECO:0000259" key="10">
    <source>
        <dbReference type="Pfam" id="PF00361"/>
    </source>
</evidence>
<feature type="transmembrane region" description="Helical" evidence="9">
    <location>
        <begin position="115"/>
        <end position="130"/>
    </location>
</feature>
<keyword evidence="4" id="KW-1278">Translocase</keyword>
<feature type="transmembrane region" description="Helical" evidence="9">
    <location>
        <begin position="386"/>
        <end position="409"/>
    </location>
</feature>
<feature type="transmembrane region" description="Helical" evidence="9">
    <location>
        <begin position="29"/>
        <end position="49"/>
    </location>
</feature>
<feature type="transmembrane region" description="Helical" evidence="9">
    <location>
        <begin position="258"/>
        <end position="277"/>
    </location>
</feature>
<dbReference type="InterPro" id="IPR001750">
    <property type="entry name" value="ND/Mrp_TM"/>
</dbReference>
<feature type="domain" description="NADH:ubiquinone oxidoreductase chain 4 N-terminal" evidence="11">
    <location>
        <begin position="51"/>
        <end position="127"/>
    </location>
</feature>
<comment type="caution">
    <text evidence="12">The sequence shown here is derived from an EMBL/GenBank/DDBJ whole genome shotgun (WGS) entry which is preliminary data.</text>
</comment>
<evidence type="ECO:0000256" key="8">
    <source>
        <dbReference type="RuleBase" id="RU000320"/>
    </source>
</evidence>
<feature type="transmembrane region" description="Helical" evidence="9">
    <location>
        <begin position="85"/>
        <end position="108"/>
    </location>
</feature>
<evidence type="ECO:0000313" key="13">
    <source>
        <dbReference type="Proteomes" id="UP001519343"/>
    </source>
</evidence>
<dbReference type="Pfam" id="PF00361">
    <property type="entry name" value="Proton_antipo_M"/>
    <property type="match status" value="1"/>
</dbReference>
<dbReference type="PANTHER" id="PTHR43507:SF1">
    <property type="entry name" value="NADH-UBIQUINONE OXIDOREDUCTASE CHAIN 4"/>
    <property type="match status" value="1"/>
</dbReference>
<evidence type="ECO:0000256" key="2">
    <source>
        <dbReference type="ARBA" id="ARBA00009025"/>
    </source>
</evidence>
<keyword evidence="6" id="KW-0520">NAD</keyword>
<comment type="similarity">
    <text evidence="2">Belongs to the complex I subunit 4 family.</text>
</comment>
<evidence type="ECO:0000259" key="11">
    <source>
        <dbReference type="Pfam" id="PF01059"/>
    </source>
</evidence>
<dbReference type="Proteomes" id="UP001519343">
    <property type="component" value="Unassembled WGS sequence"/>
</dbReference>
<dbReference type="EMBL" id="JAGGKT010000028">
    <property type="protein sequence ID" value="MBP1934790.1"/>
    <property type="molecule type" value="Genomic_DNA"/>
</dbReference>
<feature type="transmembrane region" description="Helical" evidence="9">
    <location>
        <begin position="421"/>
        <end position="444"/>
    </location>
</feature>
<name>A0ABS4GWZ4_9BACL</name>
<comment type="subcellular location">
    <subcellularLocation>
        <location evidence="1">Cell membrane</location>
        <topology evidence="1">Multi-pass membrane protein</topology>
    </subcellularLocation>
    <subcellularLocation>
        <location evidence="8">Membrane</location>
        <topology evidence="8">Multi-pass membrane protein</topology>
    </subcellularLocation>
</comment>
<accession>A0ABS4GWZ4</accession>
<evidence type="ECO:0000256" key="1">
    <source>
        <dbReference type="ARBA" id="ARBA00004651"/>
    </source>
</evidence>
<dbReference type="NCBIfam" id="TIGR01972">
    <property type="entry name" value="NDH_I_M"/>
    <property type="match status" value="1"/>
</dbReference>
<protein>
    <submittedName>
        <fullName evidence="12">NADH-quinone oxidoreductase subunit M</fullName>
    </submittedName>
</protein>
<evidence type="ECO:0000313" key="12">
    <source>
        <dbReference type="EMBL" id="MBP1934790.1"/>
    </source>
</evidence>
<dbReference type="PRINTS" id="PR01437">
    <property type="entry name" value="NUOXDRDTASE4"/>
</dbReference>
<feature type="transmembrane region" description="Helical" evidence="9">
    <location>
        <begin position="464"/>
        <end position="485"/>
    </location>
</feature>
<feature type="transmembrane region" description="Helical" evidence="9">
    <location>
        <begin position="289"/>
        <end position="310"/>
    </location>
</feature>
<feature type="transmembrane region" description="Helical" evidence="9">
    <location>
        <begin position="6"/>
        <end position="22"/>
    </location>
</feature>
<keyword evidence="3 8" id="KW-0812">Transmembrane</keyword>
<evidence type="ECO:0000256" key="7">
    <source>
        <dbReference type="ARBA" id="ARBA00023136"/>
    </source>
</evidence>
<dbReference type="Pfam" id="PF01059">
    <property type="entry name" value="Oxidored_q5_N"/>
    <property type="match status" value="1"/>
</dbReference>
<evidence type="ECO:0000256" key="5">
    <source>
        <dbReference type="ARBA" id="ARBA00022989"/>
    </source>
</evidence>
<dbReference type="PANTHER" id="PTHR43507">
    <property type="entry name" value="NADH-UBIQUINONE OXIDOREDUCTASE CHAIN 4"/>
    <property type="match status" value="1"/>
</dbReference>
<sequence length="503" mass="54704">MLTLLTFSPLLGLILLIFIPRTQTGALKLIGVLSSVLPLILAFVVYGAFDLKQAGLQFVEKLEWFSIPAEQVQFPINYELGVDGLSMPLVVLTAIIGFFAAIAGTIFVDKRWKEFYILFTIMLTGMLGVFTSQNLFLFFIFFEMTLIPMFFVMGIWGFKDREKAAMKFLLYNGLGSAIMLIVFVAIFMSVWTLNFTEIKTAFTDPGSPFNTQGSPVFIGEGLRYGLFIALLVAFAIKMPIAPLHTWMIKAYTESPTPAVLISSGVLIKIGAYGLLRFNVGFFPEVAHQLAGLLAVLGVINIIYGCLLALVQNRLKLVLAYSSISHMGIILLGVAAMNEVGFQGAVFQMVSHGLIAALMFFIVSVIFERTSTDRLDDLGGIAKSMPFVSGIFLTAAMASAGLPGMSGFISEFTAFLGLFKEMPIIAAIGTLGIILTAVYLLRAVLNTTFGPTSDRWTVLADAQPLEVLPMVLVLGFIVLIGVYPSVLSEPLQATLQNIVPRIGG</sequence>
<feature type="transmembrane region" description="Helical" evidence="9">
    <location>
        <begin position="348"/>
        <end position="366"/>
    </location>
</feature>
<feature type="transmembrane region" description="Helical" evidence="9">
    <location>
        <begin position="168"/>
        <end position="191"/>
    </location>
</feature>
<evidence type="ECO:0000256" key="3">
    <source>
        <dbReference type="ARBA" id="ARBA00022692"/>
    </source>
</evidence>